<organism evidence="1 2">
    <name type="scientific">Sporosarcina psychrophila</name>
    <name type="common">Bacillus psychrophilus</name>
    <dbReference type="NCBI Taxonomy" id="1476"/>
    <lineage>
        <taxon>Bacteria</taxon>
        <taxon>Bacillati</taxon>
        <taxon>Bacillota</taxon>
        <taxon>Bacilli</taxon>
        <taxon>Bacillales</taxon>
        <taxon>Caryophanaceae</taxon>
        <taxon>Sporosarcina</taxon>
    </lineage>
</organism>
<dbReference type="Proteomes" id="UP000698173">
    <property type="component" value="Unassembled WGS sequence"/>
</dbReference>
<gene>
    <name evidence="1" type="ORF">K8V56_08785</name>
</gene>
<reference evidence="1" key="1">
    <citation type="journal article" date="2021" name="PeerJ">
        <title>Extensive microbial diversity within the chicken gut microbiome revealed by metagenomics and culture.</title>
        <authorList>
            <person name="Gilroy R."/>
            <person name="Ravi A."/>
            <person name="Getino M."/>
            <person name="Pursley I."/>
            <person name="Horton D.L."/>
            <person name="Alikhan N.F."/>
            <person name="Baker D."/>
            <person name="Gharbi K."/>
            <person name="Hall N."/>
            <person name="Watson M."/>
            <person name="Adriaenssens E.M."/>
            <person name="Foster-Nyarko E."/>
            <person name="Jarju S."/>
            <person name="Secka A."/>
            <person name="Antonio M."/>
            <person name="Oren A."/>
            <person name="Chaudhuri R.R."/>
            <person name="La Ragione R."/>
            <person name="Hildebrand F."/>
            <person name="Pallen M.J."/>
        </authorList>
    </citation>
    <scope>NUCLEOTIDE SEQUENCE</scope>
    <source>
        <strain evidence="1">CHK171-7178</strain>
    </source>
</reference>
<evidence type="ECO:0000313" key="2">
    <source>
        <dbReference type="Proteomes" id="UP000698173"/>
    </source>
</evidence>
<dbReference type="EMBL" id="DYWT01000142">
    <property type="protein sequence ID" value="HJF31862.1"/>
    <property type="molecule type" value="Genomic_DNA"/>
</dbReference>
<evidence type="ECO:0000313" key="1">
    <source>
        <dbReference type="EMBL" id="HJF31862.1"/>
    </source>
</evidence>
<dbReference type="AlphaFoldDB" id="A0A921FZE6"/>
<protein>
    <submittedName>
        <fullName evidence="1">Uncharacterized protein</fullName>
    </submittedName>
</protein>
<reference evidence="1" key="2">
    <citation type="submission" date="2021-09" db="EMBL/GenBank/DDBJ databases">
        <authorList>
            <person name="Gilroy R."/>
        </authorList>
    </citation>
    <scope>NUCLEOTIDE SEQUENCE</scope>
    <source>
        <strain evidence="1">CHK171-7178</strain>
    </source>
</reference>
<proteinExistence type="predicted"/>
<sequence>MSEHNIEYVRERMIELEKEARAYELAHRCMAMKKKKRKSFWVILLSYFQR</sequence>
<name>A0A921FZE6_SPOPS</name>
<accession>A0A921FZE6</accession>
<comment type="caution">
    <text evidence="1">The sequence shown here is derived from an EMBL/GenBank/DDBJ whole genome shotgun (WGS) entry which is preliminary data.</text>
</comment>